<keyword evidence="2" id="KW-0547">Nucleotide-binding</keyword>
<reference evidence="9" key="1">
    <citation type="submission" date="2022-03" db="EMBL/GenBank/DDBJ databases">
        <title>De novo assembled genomes of Belliella spp. (Cyclobacteriaceae) strains.</title>
        <authorList>
            <person name="Szabo A."/>
            <person name="Korponai K."/>
            <person name="Felfoldi T."/>
        </authorList>
    </citation>
    <scope>NUCLEOTIDE SEQUENCE</scope>
    <source>
        <strain evidence="9">DSM 107340</strain>
    </source>
</reference>
<evidence type="ECO:0000256" key="6">
    <source>
        <dbReference type="SAM" id="Coils"/>
    </source>
</evidence>
<evidence type="ECO:0000313" key="9">
    <source>
        <dbReference type="EMBL" id="MCH7399205.1"/>
    </source>
</evidence>
<evidence type="ECO:0000256" key="5">
    <source>
        <dbReference type="ARBA" id="ARBA00023136"/>
    </source>
</evidence>
<dbReference type="RefSeq" id="WP_241275708.1">
    <property type="nucleotide sequence ID" value="NZ_JAKZGS010000013.1"/>
</dbReference>
<feature type="region of interest" description="Disordered" evidence="7">
    <location>
        <begin position="453"/>
        <end position="493"/>
    </location>
</feature>
<name>A0ABS9USL7_9BACT</name>
<comment type="caution">
    <text evidence="9">The sequence shown here is derived from an EMBL/GenBank/DDBJ whole genome shotgun (WGS) entry which is preliminary data.</text>
</comment>
<dbReference type="Proteomes" id="UP001165488">
    <property type="component" value="Unassembled WGS sequence"/>
</dbReference>
<feature type="compositionally biased region" description="Polar residues" evidence="7">
    <location>
        <begin position="468"/>
        <end position="493"/>
    </location>
</feature>
<comment type="subcellular location">
    <subcellularLocation>
        <location evidence="1">Membrane</location>
    </subcellularLocation>
</comment>
<keyword evidence="3" id="KW-0378">Hydrolase</keyword>
<evidence type="ECO:0000256" key="2">
    <source>
        <dbReference type="ARBA" id="ARBA00022741"/>
    </source>
</evidence>
<protein>
    <submittedName>
        <fullName evidence="9">Dynamin family protein</fullName>
    </submittedName>
</protein>
<keyword evidence="5" id="KW-0472">Membrane</keyword>
<dbReference type="InterPro" id="IPR027094">
    <property type="entry name" value="Mitofusin_fam"/>
</dbReference>
<keyword evidence="6" id="KW-0175">Coiled coil</keyword>
<evidence type="ECO:0000259" key="8">
    <source>
        <dbReference type="Pfam" id="PF00350"/>
    </source>
</evidence>
<evidence type="ECO:0000256" key="7">
    <source>
        <dbReference type="SAM" id="MobiDB-lite"/>
    </source>
</evidence>
<proteinExistence type="predicted"/>
<dbReference type="InterPro" id="IPR027417">
    <property type="entry name" value="P-loop_NTPase"/>
</dbReference>
<keyword evidence="10" id="KW-1185">Reference proteome</keyword>
<dbReference type="SUPFAM" id="SSF52540">
    <property type="entry name" value="P-loop containing nucleoside triphosphate hydrolases"/>
    <property type="match status" value="1"/>
</dbReference>
<dbReference type="Pfam" id="PF00350">
    <property type="entry name" value="Dynamin_N"/>
    <property type="match status" value="1"/>
</dbReference>
<organism evidence="9 10">
    <name type="scientific">Belliella calami</name>
    <dbReference type="NCBI Taxonomy" id="2923436"/>
    <lineage>
        <taxon>Bacteria</taxon>
        <taxon>Pseudomonadati</taxon>
        <taxon>Bacteroidota</taxon>
        <taxon>Cytophagia</taxon>
        <taxon>Cytophagales</taxon>
        <taxon>Cyclobacteriaceae</taxon>
        <taxon>Belliella</taxon>
    </lineage>
</organism>
<dbReference type="Gene3D" id="3.40.50.300">
    <property type="entry name" value="P-loop containing nucleotide triphosphate hydrolases"/>
    <property type="match status" value="1"/>
</dbReference>
<dbReference type="PANTHER" id="PTHR10465:SF0">
    <property type="entry name" value="SARCALUMENIN"/>
    <property type="match status" value="1"/>
</dbReference>
<evidence type="ECO:0000256" key="4">
    <source>
        <dbReference type="ARBA" id="ARBA00023134"/>
    </source>
</evidence>
<gene>
    <name evidence="9" type="ORF">MM236_14465</name>
</gene>
<feature type="domain" description="Dynamin N-terminal" evidence="8">
    <location>
        <begin position="44"/>
        <end position="200"/>
    </location>
</feature>
<evidence type="ECO:0000256" key="1">
    <source>
        <dbReference type="ARBA" id="ARBA00004370"/>
    </source>
</evidence>
<evidence type="ECO:0000256" key="3">
    <source>
        <dbReference type="ARBA" id="ARBA00022801"/>
    </source>
</evidence>
<dbReference type="EMBL" id="JAKZGS010000013">
    <property type="protein sequence ID" value="MCH7399205.1"/>
    <property type="molecule type" value="Genomic_DNA"/>
</dbReference>
<feature type="coiled-coil region" evidence="6">
    <location>
        <begin position="297"/>
        <end position="331"/>
    </location>
</feature>
<keyword evidence="4" id="KW-0342">GTP-binding</keyword>
<dbReference type="PANTHER" id="PTHR10465">
    <property type="entry name" value="TRANSMEMBRANE GTPASE FZO1"/>
    <property type="match status" value="1"/>
</dbReference>
<sequence>MIESKNTNLIEIKNELLKIIEKFQIESLKKKILEYKNSDYKVKVAFLGEFSAGKSTLVNALMRKNFLPTFDKPTTAIITELQKGAEYKFEVAERIDGEDKITEISPSDLVDEVQKSGADRMLKISVPDSELISDDTLIIDTPGVSSINETHSDVTYGYIPMVDVAFLVVNINMGSISKSLTEFINQYPDEIKNKLFFVLNFADTKAPSERKKLIEEFTQSVSIIVDSPKIYEVSALNAIKANNSGDQELYKKSGIEQIEKIIIEELPLMKAGIKEQREKEFLLEIKDSLINVLEEIKDNLDKDDEGLSERIKELRNEINQLEMAEKSFFNSIKKMEDKAIEEATDIADQYVDELIEKFIQKEPYAENIADMFQEIQMNLINNLPDFENFEISTIEDTELAKTISTISSKIGSKFQRGQEYSKLAMSGLIAVVFPAQGALNVAEFAAGYLIQTSGGSNGEPNESKNIESKTSSSQPMDGNQKTDAPTSKSLVSNSAPIQTKAWHELSGKQKALRIGGGFLKATTLIIEKVNLFEHAANAYNKNTQTDKLRRELRSKANLIVTKTYSTIKNKANDHVEEYFKMPLNSKIEALDTLRKNRDEKNYLNEKKARDIYQDLIQLKSI</sequence>
<accession>A0ABS9USL7</accession>
<dbReference type="InterPro" id="IPR045063">
    <property type="entry name" value="Dynamin_N"/>
</dbReference>
<evidence type="ECO:0000313" key="10">
    <source>
        <dbReference type="Proteomes" id="UP001165488"/>
    </source>
</evidence>